<feature type="transmembrane region" description="Helical" evidence="6">
    <location>
        <begin position="168"/>
        <end position="191"/>
    </location>
</feature>
<evidence type="ECO:0000256" key="1">
    <source>
        <dbReference type="ARBA" id="ARBA00004141"/>
    </source>
</evidence>
<name>A0A7C8M453_9PLEO</name>
<evidence type="ECO:0000256" key="4">
    <source>
        <dbReference type="ARBA" id="ARBA00023136"/>
    </source>
</evidence>
<protein>
    <recommendedName>
        <fullName evidence="7">Rhodopsin domain-containing protein</fullName>
    </recommendedName>
</protein>
<keyword evidence="2 6" id="KW-0812">Transmembrane</keyword>
<dbReference type="AlphaFoldDB" id="A0A7C8M453"/>
<sequence>MEIDPVQMSGYEERFYSGQLSSSELAVLANTPLIPPPAGIESNFLDPRTRASLQVSYTSTFLCIASVFYLNRVYVKARLMRCWTWDDATLSIAMLLGIFMYAVQIYGVKELSLGRHLWDISIIQSFDPDILAIYYMSHILLSWALLFLKATFFILYLQIFGAIHWVRLACWISLVFIAISHIAIGIFNFVIANPYRRGVWQTHLIEVESRAIYVGLIIDVVIFLIPIIVIMGIKNMPTSRKIGILLLFATGFLAIIDSAFGVYFTHNLRGSADIYWDSVPVNIAVLSEISTGVVCACVPAASHGFRNSNSIYQMIIRKVLLYHRQLTSTRLPSRPSTRTHTGNERIVVAPRDVLRSTDRMYPIDTPLTTVHSMICPVQLQELPTLEPAHFAAYKRDTQHHMDV</sequence>
<evidence type="ECO:0000313" key="8">
    <source>
        <dbReference type="EMBL" id="KAF2867719.1"/>
    </source>
</evidence>
<feature type="transmembrane region" description="Helical" evidence="6">
    <location>
        <begin position="242"/>
        <end position="263"/>
    </location>
</feature>
<feature type="transmembrane region" description="Helical" evidence="6">
    <location>
        <begin position="90"/>
        <end position="108"/>
    </location>
</feature>
<feature type="domain" description="Rhodopsin" evidence="7">
    <location>
        <begin position="72"/>
        <end position="303"/>
    </location>
</feature>
<keyword evidence="3 6" id="KW-1133">Transmembrane helix</keyword>
<comment type="caution">
    <text evidence="8">The sequence shown here is derived from an EMBL/GenBank/DDBJ whole genome shotgun (WGS) entry which is preliminary data.</text>
</comment>
<proteinExistence type="inferred from homology"/>
<evidence type="ECO:0000256" key="2">
    <source>
        <dbReference type="ARBA" id="ARBA00022692"/>
    </source>
</evidence>
<feature type="transmembrane region" description="Helical" evidence="6">
    <location>
        <begin position="51"/>
        <end position="70"/>
    </location>
</feature>
<comment type="subcellular location">
    <subcellularLocation>
        <location evidence="1">Membrane</location>
        <topology evidence="1">Multi-pass membrane protein</topology>
    </subcellularLocation>
</comment>
<organism evidence="8 9">
    <name type="scientific">Massariosphaeria phaeospora</name>
    <dbReference type="NCBI Taxonomy" id="100035"/>
    <lineage>
        <taxon>Eukaryota</taxon>
        <taxon>Fungi</taxon>
        <taxon>Dikarya</taxon>
        <taxon>Ascomycota</taxon>
        <taxon>Pezizomycotina</taxon>
        <taxon>Dothideomycetes</taxon>
        <taxon>Pleosporomycetidae</taxon>
        <taxon>Pleosporales</taxon>
        <taxon>Pleosporales incertae sedis</taxon>
        <taxon>Massariosphaeria</taxon>
    </lineage>
</organism>
<gene>
    <name evidence="8" type="ORF">BDV95DRAFT_610622</name>
</gene>
<dbReference type="PANTHER" id="PTHR33048:SF158">
    <property type="entry name" value="MEMBRANE PROTEIN PTH11-LIKE, PUTATIVE-RELATED"/>
    <property type="match status" value="1"/>
</dbReference>
<feature type="transmembrane region" description="Helical" evidence="6">
    <location>
        <begin position="133"/>
        <end position="156"/>
    </location>
</feature>
<reference evidence="8 9" key="1">
    <citation type="submission" date="2020-01" db="EMBL/GenBank/DDBJ databases">
        <authorList>
            <consortium name="DOE Joint Genome Institute"/>
            <person name="Haridas S."/>
            <person name="Albert R."/>
            <person name="Binder M."/>
            <person name="Bloem J."/>
            <person name="Labutti K."/>
            <person name="Salamov A."/>
            <person name="Andreopoulos B."/>
            <person name="Baker S.E."/>
            <person name="Barry K."/>
            <person name="Bills G."/>
            <person name="Bluhm B.H."/>
            <person name="Cannon C."/>
            <person name="Castanera R."/>
            <person name="Culley D.E."/>
            <person name="Daum C."/>
            <person name="Ezra D."/>
            <person name="Gonzalez J.B."/>
            <person name="Henrissat B."/>
            <person name="Kuo A."/>
            <person name="Liang C."/>
            <person name="Lipzen A."/>
            <person name="Lutzoni F."/>
            <person name="Magnuson J."/>
            <person name="Mondo S."/>
            <person name="Nolan M."/>
            <person name="Ohm R."/>
            <person name="Pangilinan J."/>
            <person name="Park H.-J.H."/>
            <person name="Ramirez L."/>
            <person name="Alfaro M."/>
            <person name="Sun H."/>
            <person name="Tritt A."/>
            <person name="Yoshinaga Y."/>
            <person name="Zwiers L.-H.L."/>
            <person name="Turgeon B.G."/>
            <person name="Goodwin S.B."/>
            <person name="Spatafora J.W."/>
            <person name="Crous P.W."/>
            <person name="Grigoriev I.V."/>
        </authorList>
    </citation>
    <scope>NUCLEOTIDE SEQUENCE [LARGE SCALE GENOMIC DNA]</scope>
    <source>
        <strain evidence="8 9">CBS 611.86</strain>
    </source>
</reference>
<comment type="similarity">
    <text evidence="5">Belongs to the SAT4 family.</text>
</comment>
<dbReference type="Proteomes" id="UP000481861">
    <property type="component" value="Unassembled WGS sequence"/>
</dbReference>
<evidence type="ECO:0000313" key="9">
    <source>
        <dbReference type="Proteomes" id="UP000481861"/>
    </source>
</evidence>
<evidence type="ECO:0000256" key="6">
    <source>
        <dbReference type="SAM" id="Phobius"/>
    </source>
</evidence>
<accession>A0A7C8M453</accession>
<evidence type="ECO:0000256" key="5">
    <source>
        <dbReference type="ARBA" id="ARBA00038359"/>
    </source>
</evidence>
<feature type="transmembrane region" description="Helical" evidence="6">
    <location>
        <begin position="283"/>
        <end position="305"/>
    </location>
</feature>
<evidence type="ECO:0000259" key="7">
    <source>
        <dbReference type="Pfam" id="PF20684"/>
    </source>
</evidence>
<dbReference type="EMBL" id="JAADJZ010000022">
    <property type="protein sequence ID" value="KAF2867719.1"/>
    <property type="molecule type" value="Genomic_DNA"/>
</dbReference>
<keyword evidence="9" id="KW-1185">Reference proteome</keyword>
<dbReference type="OrthoDB" id="444631at2759"/>
<dbReference type="InterPro" id="IPR052337">
    <property type="entry name" value="SAT4-like"/>
</dbReference>
<dbReference type="Pfam" id="PF20684">
    <property type="entry name" value="Fung_rhodopsin"/>
    <property type="match status" value="1"/>
</dbReference>
<feature type="transmembrane region" description="Helical" evidence="6">
    <location>
        <begin position="211"/>
        <end position="230"/>
    </location>
</feature>
<evidence type="ECO:0000256" key="3">
    <source>
        <dbReference type="ARBA" id="ARBA00022989"/>
    </source>
</evidence>
<dbReference type="PANTHER" id="PTHR33048">
    <property type="entry name" value="PTH11-LIKE INTEGRAL MEMBRANE PROTEIN (AFU_ORTHOLOGUE AFUA_5G11245)"/>
    <property type="match status" value="1"/>
</dbReference>
<dbReference type="InterPro" id="IPR049326">
    <property type="entry name" value="Rhodopsin_dom_fungi"/>
</dbReference>
<keyword evidence="4 6" id="KW-0472">Membrane</keyword>
<dbReference type="GO" id="GO:0016020">
    <property type="term" value="C:membrane"/>
    <property type="evidence" value="ECO:0007669"/>
    <property type="project" value="UniProtKB-SubCell"/>
</dbReference>